<dbReference type="EMBL" id="SRMA01026017">
    <property type="protein sequence ID" value="TRY88886.1"/>
    <property type="molecule type" value="Genomic_DNA"/>
</dbReference>
<sequence>MGEVSPAKQCSKRWEKRGRLRLGLDMEIQVQLFQRDVLTRNMQLAIEQFLTAVFFICYGSKKDCED</sequence>
<accession>A0A553QG25</accession>
<gene>
    <name evidence="1" type="ORF">DNTS_021984</name>
</gene>
<dbReference type="AlphaFoldDB" id="A0A553QG25"/>
<keyword evidence="2" id="KW-1185">Reference proteome</keyword>
<organism evidence="1 2">
    <name type="scientific">Danionella cerebrum</name>
    <dbReference type="NCBI Taxonomy" id="2873325"/>
    <lineage>
        <taxon>Eukaryota</taxon>
        <taxon>Metazoa</taxon>
        <taxon>Chordata</taxon>
        <taxon>Craniata</taxon>
        <taxon>Vertebrata</taxon>
        <taxon>Euteleostomi</taxon>
        <taxon>Actinopterygii</taxon>
        <taxon>Neopterygii</taxon>
        <taxon>Teleostei</taxon>
        <taxon>Ostariophysi</taxon>
        <taxon>Cypriniformes</taxon>
        <taxon>Danionidae</taxon>
        <taxon>Danioninae</taxon>
        <taxon>Danionella</taxon>
    </lineage>
</organism>
<protein>
    <submittedName>
        <fullName evidence="1">Uncharacterized protein</fullName>
    </submittedName>
</protein>
<evidence type="ECO:0000313" key="1">
    <source>
        <dbReference type="EMBL" id="TRY88886.1"/>
    </source>
</evidence>
<evidence type="ECO:0000313" key="2">
    <source>
        <dbReference type="Proteomes" id="UP000316079"/>
    </source>
</evidence>
<name>A0A553QG25_9TELE</name>
<dbReference type="Proteomes" id="UP000316079">
    <property type="component" value="Unassembled WGS sequence"/>
</dbReference>
<comment type="caution">
    <text evidence="1">The sequence shown here is derived from an EMBL/GenBank/DDBJ whole genome shotgun (WGS) entry which is preliminary data.</text>
</comment>
<reference evidence="1 2" key="1">
    <citation type="journal article" date="2019" name="Sci. Data">
        <title>Hybrid genome assembly and annotation of Danionella translucida.</title>
        <authorList>
            <person name="Kadobianskyi M."/>
            <person name="Schulze L."/>
            <person name="Schuelke M."/>
            <person name="Judkewitz B."/>
        </authorList>
    </citation>
    <scope>NUCLEOTIDE SEQUENCE [LARGE SCALE GENOMIC DNA]</scope>
    <source>
        <strain evidence="1 2">Bolton</strain>
    </source>
</reference>
<proteinExistence type="predicted"/>